<evidence type="ECO:0000313" key="3">
    <source>
        <dbReference type="Proteomes" id="UP000182624"/>
    </source>
</evidence>
<dbReference type="Proteomes" id="UP000182624">
    <property type="component" value="Unassembled WGS sequence"/>
</dbReference>
<dbReference type="OrthoDB" id="2001469at2"/>
<dbReference type="EMBL" id="FOXO01000009">
    <property type="protein sequence ID" value="SFP83487.1"/>
    <property type="molecule type" value="Genomic_DNA"/>
</dbReference>
<dbReference type="RefSeq" id="WP_074886668.1">
    <property type="nucleotide sequence ID" value="NZ_FOXO01000009.1"/>
</dbReference>
<organism evidence="2 3">
    <name type="scientific">Butyrivibrio proteoclasticus</name>
    <dbReference type="NCBI Taxonomy" id="43305"/>
    <lineage>
        <taxon>Bacteria</taxon>
        <taxon>Bacillati</taxon>
        <taxon>Bacillota</taxon>
        <taxon>Clostridia</taxon>
        <taxon>Lachnospirales</taxon>
        <taxon>Lachnospiraceae</taxon>
        <taxon>Butyrivibrio</taxon>
    </lineage>
</organism>
<name>A0A1I5TLH6_9FIRM</name>
<protein>
    <submittedName>
        <fullName evidence="2">Uncharacterized protein</fullName>
    </submittedName>
</protein>
<keyword evidence="1" id="KW-1133">Transmembrane helix</keyword>
<keyword evidence="3" id="KW-1185">Reference proteome</keyword>
<reference evidence="3" key="1">
    <citation type="submission" date="2016-10" db="EMBL/GenBank/DDBJ databases">
        <authorList>
            <person name="Varghese N."/>
            <person name="Submissions S."/>
        </authorList>
    </citation>
    <scope>NUCLEOTIDE SEQUENCE [LARGE SCALE GENOMIC DNA]</scope>
    <source>
        <strain evidence="3">P18</strain>
    </source>
</reference>
<accession>A0A1I5TLH6</accession>
<evidence type="ECO:0000256" key="1">
    <source>
        <dbReference type="SAM" id="Phobius"/>
    </source>
</evidence>
<keyword evidence="1" id="KW-0472">Membrane</keyword>
<dbReference type="AlphaFoldDB" id="A0A1I5TLH6"/>
<evidence type="ECO:0000313" key="2">
    <source>
        <dbReference type="EMBL" id="SFP83487.1"/>
    </source>
</evidence>
<sequence>MNWDAITGIGTIGAACVGIIGIWLNLYEKTKKLLIKAEYAPRFVIYATNDSMRTVIITRIVFSIDTHDFYVDIRDGLQELRIQPSGVDRITFNGRSVVQSYHKAGMEKLCNPADKIDITIHDNYKRKYKIRTDLTIGMLESDL</sequence>
<gene>
    <name evidence="2" type="ORF">SAMN04487928_10980</name>
</gene>
<proteinExistence type="predicted"/>
<keyword evidence="1" id="KW-0812">Transmembrane</keyword>
<feature type="transmembrane region" description="Helical" evidence="1">
    <location>
        <begin position="6"/>
        <end position="26"/>
    </location>
</feature>